<reference evidence="1 2" key="1">
    <citation type="submission" date="2019-06" db="EMBL/GenBank/DDBJ databases">
        <title>Complete genome sequence of Ensifer mexicanus ITTG R7 isolated from nodules of Acacia angustissima (Mill.) Kuntze.</title>
        <authorList>
            <person name="Rincon-Rosales R."/>
            <person name="Rogel M.A."/>
            <person name="Guerrero G."/>
            <person name="Rincon-Molina C.I."/>
            <person name="Lopez-Lopez A."/>
            <person name="Martinez-Romero E."/>
        </authorList>
    </citation>
    <scope>NUCLEOTIDE SEQUENCE [LARGE SCALE GENOMIC DNA]</scope>
    <source>
        <strain evidence="1 2">ITTG R7</strain>
    </source>
</reference>
<proteinExistence type="predicted"/>
<protein>
    <submittedName>
        <fullName evidence="1">Uncharacterized protein</fullName>
    </submittedName>
</protein>
<keyword evidence="2" id="KW-1185">Reference proteome</keyword>
<organism evidence="1 2">
    <name type="scientific">Sinorhizobium mexicanum</name>
    <dbReference type="NCBI Taxonomy" id="375549"/>
    <lineage>
        <taxon>Bacteria</taxon>
        <taxon>Pseudomonadati</taxon>
        <taxon>Pseudomonadota</taxon>
        <taxon>Alphaproteobacteria</taxon>
        <taxon>Hyphomicrobiales</taxon>
        <taxon>Rhizobiaceae</taxon>
        <taxon>Sinorhizobium/Ensifer group</taxon>
        <taxon>Sinorhizobium</taxon>
    </lineage>
</organism>
<dbReference type="KEGG" id="emx:FKV68_03715"/>
<name>A0A859QDS1_9HYPH</name>
<dbReference type="Proteomes" id="UP000510721">
    <property type="component" value="Chromosome"/>
</dbReference>
<accession>A0A859QDS1</accession>
<gene>
    <name evidence="1" type="ORF">FKV68_03715</name>
</gene>
<evidence type="ECO:0000313" key="1">
    <source>
        <dbReference type="EMBL" id="QLL60614.1"/>
    </source>
</evidence>
<sequence>MNPEHLFCFQGFHLKAGCSGTRAIGRRSTAPGVFQTHKGRCSTLNCCIFLSLNRFRFKDHAGSTPALTAGRGAGCSRSWCWRSTAPGCRAAVASAEP</sequence>
<evidence type="ECO:0000313" key="2">
    <source>
        <dbReference type="Proteomes" id="UP000510721"/>
    </source>
</evidence>
<dbReference type="AlphaFoldDB" id="A0A859QDS1"/>
<dbReference type="EMBL" id="CP041238">
    <property type="protein sequence ID" value="QLL60614.1"/>
    <property type="molecule type" value="Genomic_DNA"/>
</dbReference>